<sequence length="202" mass="21589">MASTKPIHAAFSPSCTFSLFIISMAIAVRGVHSAFMTCEELPVEVCAFSVSSSGNRCVLEKALMMDGTLQFQCQSSVVVAEKLAEWIESEECINACGLERMAVGMSTDSLLEPEFSRKLCSSQCRNSCPNIVDLYVNLAAGEGISLPRMCESQKTRSRILIAESLSSSSKSKSSFHSEPFGAPGPYGSHIVELGAVPAGAPY</sequence>
<evidence type="ECO:0000313" key="3">
    <source>
        <dbReference type="EMBL" id="ABK27026.1"/>
    </source>
</evidence>
<evidence type="ECO:0000256" key="1">
    <source>
        <dbReference type="SAM" id="SignalP"/>
    </source>
</evidence>
<name>A9NPT6_PICSI</name>
<dbReference type="PANTHER" id="PTHR33649">
    <property type="entry name" value="PAR1 PROTEIN"/>
    <property type="match status" value="1"/>
</dbReference>
<dbReference type="Pfam" id="PF06521">
    <property type="entry name" value="PAR1"/>
    <property type="match status" value="1"/>
</dbReference>
<proteinExistence type="evidence at transcript level"/>
<reference evidence="4" key="1">
    <citation type="submission" date="2007-06" db="EMBL/GenBank/DDBJ databases">
        <title>Full length cDNA sequences from Sitka Spruce (Picea sitchensis).</title>
        <authorList>
            <person name="Ralph S.G."/>
            <person name="Chun H.E."/>
            <person name="Liao N."/>
            <person name="Ali J."/>
            <person name="Reid K."/>
            <person name="Kolosova N."/>
            <person name="Cooper N."/>
            <person name="Cullis C."/>
            <person name="Jancsik S."/>
            <person name="Moore R."/>
            <person name="Mayo M."/>
            <person name="Wagner S."/>
            <person name="Holt R.A."/>
            <person name="Jones S.J.M."/>
            <person name="Marra M.A."/>
            <person name="Ritland C.E."/>
            <person name="Ritland K."/>
            <person name="Bohlmann J."/>
        </authorList>
    </citation>
    <scope>NUCLEOTIDE SEQUENCE</scope>
    <source>
        <tissue evidence="4">Bark</tissue>
    </source>
</reference>
<feature type="signal peptide" evidence="1">
    <location>
        <begin position="1"/>
        <end position="33"/>
    </location>
</feature>
<dbReference type="EMBL" id="EF678349">
    <property type="protein sequence ID" value="ABR18111.1"/>
    <property type="molecule type" value="mRNA"/>
</dbReference>
<reference evidence="2" key="2">
    <citation type="journal article" date="2008" name="BMC Genomics">
        <title>A conifer genomics resource of 200,000 spruce (Picea spp.) ESTs and 6,464 high-quality, sequence-finished full-length cDNAs for Sitka spruce (Picea sitchensis).</title>
        <authorList>
            <person name="Ralph S.G."/>
            <person name="Chun H.J."/>
            <person name="Kolosova N."/>
            <person name="Cooper D."/>
            <person name="Oddy C."/>
            <person name="Ritland C.E."/>
            <person name="Kirkpatrick R."/>
            <person name="Moore R."/>
            <person name="Barber S."/>
            <person name="Holt R.A."/>
            <person name="Jones S.J."/>
            <person name="Marra M.A."/>
            <person name="Douglas C.J."/>
            <person name="Ritland K."/>
            <person name="Bohlmann J."/>
        </authorList>
    </citation>
    <scope>NUCLEOTIDE SEQUENCE</scope>
    <source>
        <tissue evidence="2">Bark</tissue>
        <tissue evidence="3">Green portion of the leader tissue</tissue>
    </source>
</reference>
<dbReference type="EMBL" id="BT071379">
    <property type="protein sequence ID" value="ACN40842.1"/>
    <property type="molecule type" value="mRNA"/>
</dbReference>
<evidence type="ECO:0000313" key="5">
    <source>
        <dbReference type="EMBL" id="ACN40842.1"/>
    </source>
</evidence>
<evidence type="ECO:0000313" key="4">
    <source>
        <dbReference type="EMBL" id="ABR18111.1"/>
    </source>
</evidence>
<evidence type="ECO:0000313" key="2">
    <source>
        <dbReference type="EMBL" id="ABK22647.1"/>
    </source>
</evidence>
<dbReference type="AlphaFoldDB" id="A9NPT6"/>
<reference evidence="5" key="3">
    <citation type="submission" date="2009-02" db="EMBL/GenBank/DDBJ databases">
        <title>Full length sequence-verified cDNA sequences from Sitka spruce (Picea sitchensis).</title>
        <authorList>
            <person name="Reid K.E."/>
            <person name="Liao N."/>
            <person name="Ralph S."/>
            <person name="Kolosova N."/>
            <person name="Oddy C."/>
            <person name="Moore R."/>
            <person name="Mayo M."/>
            <person name="Wagner S."/>
            <person name="King J."/>
            <person name="Yanchuk A."/>
            <person name="Holt R."/>
            <person name="Jones S."/>
            <person name="Marra M."/>
            <person name="Ritland C.E."/>
            <person name="Ritland K."/>
            <person name="Bohlmann J."/>
        </authorList>
    </citation>
    <scope>NUCLEOTIDE SEQUENCE</scope>
    <source>
        <tissue evidence="5">Bark</tissue>
    </source>
</reference>
<dbReference type="EMBL" id="EF083297">
    <property type="protein sequence ID" value="ABK22647.1"/>
    <property type="molecule type" value="mRNA"/>
</dbReference>
<dbReference type="InterPro" id="IPR009489">
    <property type="entry name" value="PAR1"/>
</dbReference>
<protein>
    <recommendedName>
        <fullName evidence="6">PAR1 protein</fullName>
    </recommendedName>
</protein>
<evidence type="ECO:0008006" key="6">
    <source>
        <dbReference type="Google" id="ProtNLM"/>
    </source>
</evidence>
<organism evidence="2">
    <name type="scientific">Picea sitchensis</name>
    <name type="common">Sitka spruce</name>
    <name type="synonym">Pinus sitchensis</name>
    <dbReference type="NCBI Taxonomy" id="3332"/>
    <lineage>
        <taxon>Eukaryota</taxon>
        <taxon>Viridiplantae</taxon>
        <taxon>Streptophyta</taxon>
        <taxon>Embryophyta</taxon>
        <taxon>Tracheophyta</taxon>
        <taxon>Spermatophyta</taxon>
        <taxon>Pinopsida</taxon>
        <taxon>Pinidae</taxon>
        <taxon>Conifers I</taxon>
        <taxon>Pinales</taxon>
        <taxon>Pinaceae</taxon>
        <taxon>Picea</taxon>
    </lineage>
</organism>
<accession>A9NPT6</accession>
<dbReference type="EMBL" id="EF087793">
    <property type="protein sequence ID" value="ABK27026.1"/>
    <property type="molecule type" value="mRNA"/>
</dbReference>
<feature type="chain" id="PRO_5010821383" description="PAR1 protein" evidence="1">
    <location>
        <begin position="34"/>
        <end position="202"/>
    </location>
</feature>
<keyword evidence="1" id="KW-0732">Signal</keyword>